<dbReference type="InterPro" id="IPR008927">
    <property type="entry name" value="6-PGluconate_DH-like_C_sf"/>
</dbReference>
<evidence type="ECO:0000256" key="7">
    <source>
        <dbReference type="ARBA" id="ARBA00023098"/>
    </source>
</evidence>
<dbReference type="WBParaSite" id="SVE_0016400.1">
    <property type="protein sequence ID" value="SVE_0016400.1"/>
    <property type="gene ID" value="SVE_0016400"/>
</dbReference>
<evidence type="ECO:0000256" key="5">
    <source>
        <dbReference type="ARBA" id="ARBA00022832"/>
    </source>
</evidence>
<reference evidence="11" key="2">
    <citation type="submission" date="2015-08" db="UniProtKB">
        <authorList>
            <consortium name="WormBaseParasite"/>
        </authorList>
    </citation>
    <scope>IDENTIFICATION</scope>
</reference>
<dbReference type="GO" id="GO:0006635">
    <property type="term" value="P:fatty acid beta-oxidation"/>
    <property type="evidence" value="ECO:0007669"/>
    <property type="project" value="TreeGrafter"/>
</dbReference>
<proteinExistence type="inferred from homology"/>
<keyword evidence="8" id="KW-0456">Lyase</keyword>
<evidence type="ECO:0000256" key="2">
    <source>
        <dbReference type="ARBA" id="ARBA00007005"/>
    </source>
</evidence>
<dbReference type="GO" id="GO:0004300">
    <property type="term" value="F:enoyl-CoA hydratase activity"/>
    <property type="evidence" value="ECO:0007669"/>
    <property type="project" value="UniProtKB-EC"/>
</dbReference>
<dbReference type="GO" id="GO:0016507">
    <property type="term" value="C:mitochondrial fatty acid beta-oxidation multienzyme complex"/>
    <property type="evidence" value="ECO:0007669"/>
    <property type="project" value="TreeGrafter"/>
</dbReference>
<keyword evidence="9" id="KW-0511">Multifunctional enzyme</keyword>
<sequence length="628" mass="70278">MNCLKTRMTSSGVLIIEIDVPNCEENILNEDLSRELRNLIELLPSELNPNKWHGTIIKSGKLGSFIAGADINWIKNIDDSAKAKNLSLIGQKGFLELERLERPVVAAILGTCMGGGLELALACHFRVAVEHDKTLFSLPEVKLGLLPGAGGTQRAPRVMGIANAVDFILRGNKVNCKEAKNLGLVDHVIERIPNVDESLEKLDWELERKAVEIVLGMRVGIMKIERPFRFSDYLLSYSVLWNIYEKRVYDSIAKKTKGHYPAPLKAFEAIKTGHLYGKKKGYQVEADNFGYLVTTNESKALIHVFNLMKDMKKQLKCISETSKNMKIALYGGSRASNLLKIIPKTCLAKKFSHLETSSQLNDFDIIVIMPDDYCTDICVLVQGILEMLNKETKIPILIDVISFPENTSYPNIFLSRLVEPYDKTLHVEVVKRDNSDSDSVKTATTFLNIVNKCVTITTIHSFHSGISGFLNNCLLALAQGVEEIIKTSKTFELLDQKLKSFGFSIDILEMLDSFGLQNIIQLEILSKQERKLEIIQQLVLSSNFGKSSRRGFYLYDDKLKKVSPNPDFIKLLPSTISETTCLNITSVVKGVAINFLNENSINTNKNDCDFASIFGIGYPPYLGGLFFN</sequence>
<dbReference type="Pfam" id="PF00378">
    <property type="entry name" value="ECH_1"/>
    <property type="match status" value="1"/>
</dbReference>
<dbReference type="SUPFAM" id="SSF52096">
    <property type="entry name" value="ClpP/crotonase"/>
    <property type="match status" value="1"/>
</dbReference>
<comment type="similarity">
    <text evidence="2">In the central section; belongs to the 3-hydroxyacyl-CoA dehydrogenase family.</text>
</comment>
<accession>A0A0K0EUH0</accession>
<dbReference type="SUPFAM" id="SSF48179">
    <property type="entry name" value="6-phosphogluconate dehydrogenase C-terminal domain-like"/>
    <property type="match status" value="1"/>
</dbReference>
<dbReference type="InterPro" id="IPR050136">
    <property type="entry name" value="FA_oxidation_alpha_subunit"/>
</dbReference>
<protein>
    <recommendedName>
        <fullName evidence="4">enoyl-CoA hydratase</fullName>
        <ecNumber evidence="4">4.2.1.17</ecNumber>
    </recommendedName>
</protein>
<dbReference type="EC" id="4.2.1.17" evidence="4"/>
<dbReference type="InterPro" id="IPR029045">
    <property type="entry name" value="ClpP/crotonase-like_dom_sf"/>
</dbReference>
<keyword evidence="6" id="KW-0520">NAD</keyword>
<dbReference type="Gene3D" id="1.10.1040.50">
    <property type="match status" value="1"/>
</dbReference>
<evidence type="ECO:0000256" key="9">
    <source>
        <dbReference type="ARBA" id="ARBA00023268"/>
    </source>
</evidence>
<dbReference type="STRING" id="75913.A0A0K0EUH0"/>
<evidence type="ECO:0000313" key="11">
    <source>
        <dbReference type="WBParaSite" id="SVE_0016400.1"/>
    </source>
</evidence>
<dbReference type="PANTHER" id="PTHR43612:SF3">
    <property type="entry name" value="TRIFUNCTIONAL ENZYME SUBUNIT ALPHA, MITOCHONDRIAL"/>
    <property type="match status" value="1"/>
</dbReference>
<keyword evidence="10" id="KW-1185">Reference proteome</keyword>
<dbReference type="GO" id="GO:0016509">
    <property type="term" value="F:long-chain (3S)-3-hydroxyacyl-CoA dehydrogenase (NAD+) activity"/>
    <property type="evidence" value="ECO:0007669"/>
    <property type="project" value="TreeGrafter"/>
</dbReference>
<evidence type="ECO:0000313" key="10">
    <source>
        <dbReference type="Proteomes" id="UP000035680"/>
    </source>
</evidence>
<comment type="pathway">
    <text evidence="1">Lipid metabolism; fatty acid beta-oxidation.</text>
</comment>
<organism evidence="10 11">
    <name type="scientific">Strongyloides venezuelensis</name>
    <name type="common">Threadworm</name>
    <dbReference type="NCBI Taxonomy" id="75913"/>
    <lineage>
        <taxon>Eukaryota</taxon>
        <taxon>Metazoa</taxon>
        <taxon>Ecdysozoa</taxon>
        <taxon>Nematoda</taxon>
        <taxon>Chromadorea</taxon>
        <taxon>Rhabditida</taxon>
        <taxon>Tylenchina</taxon>
        <taxon>Panagrolaimomorpha</taxon>
        <taxon>Strongyloidoidea</taxon>
        <taxon>Strongyloididae</taxon>
        <taxon>Strongyloides</taxon>
    </lineage>
</organism>
<name>A0A0K0EUH0_STRVS</name>
<dbReference type="Proteomes" id="UP000035680">
    <property type="component" value="Unassembled WGS sequence"/>
</dbReference>
<reference evidence="10" key="1">
    <citation type="submission" date="2014-07" db="EMBL/GenBank/DDBJ databases">
        <authorList>
            <person name="Martin A.A"/>
            <person name="De Silva N."/>
        </authorList>
    </citation>
    <scope>NUCLEOTIDE SEQUENCE</scope>
</reference>
<keyword evidence="7" id="KW-0443">Lipid metabolism</keyword>
<evidence type="ECO:0000256" key="8">
    <source>
        <dbReference type="ARBA" id="ARBA00023239"/>
    </source>
</evidence>
<evidence type="ECO:0000256" key="1">
    <source>
        <dbReference type="ARBA" id="ARBA00005005"/>
    </source>
</evidence>
<evidence type="ECO:0000256" key="6">
    <source>
        <dbReference type="ARBA" id="ARBA00023027"/>
    </source>
</evidence>
<keyword evidence="5" id="KW-0276">Fatty acid metabolism</keyword>
<dbReference type="Gene3D" id="3.90.226.10">
    <property type="entry name" value="2-enoyl-CoA Hydratase, Chain A, domain 1"/>
    <property type="match status" value="1"/>
</dbReference>
<evidence type="ECO:0000256" key="4">
    <source>
        <dbReference type="ARBA" id="ARBA00012076"/>
    </source>
</evidence>
<dbReference type="AlphaFoldDB" id="A0A0K0EUH0"/>
<dbReference type="PANTHER" id="PTHR43612">
    <property type="entry name" value="TRIFUNCTIONAL ENZYME SUBUNIT ALPHA"/>
    <property type="match status" value="1"/>
</dbReference>
<comment type="similarity">
    <text evidence="3">In the N-terminal section; belongs to the enoyl-CoA hydratase/isomerase family.</text>
</comment>
<dbReference type="CDD" id="cd06558">
    <property type="entry name" value="crotonase-like"/>
    <property type="match status" value="1"/>
</dbReference>
<dbReference type="InterPro" id="IPR001753">
    <property type="entry name" value="Enoyl-CoA_hydra/iso"/>
</dbReference>
<evidence type="ECO:0000256" key="3">
    <source>
        <dbReference type="ARBA" id="ARBA00008750"/>
    </source>
</evidence>
<dbReference type="FunFam" id="3.90.226.10:FF:000011">
    <property type="entry name" value="Fatty acid oxidation complex subunit alpha"/>
    <property type="match status" value="1"/>
</dbReference>